<accession>A0ACB0Y8B2</accession>
<sequence length="78" mass="9567">MIFKLFKMVDPFLSYKAKTYLLSYIRFQPQCYFLAHNSFNYQPKIFILIILVAYFLLYLMILKRLFKVNPFSRYTTKT</sequence>
<organism evidence="1 2">
    <name type="scientific">Meloidogyne enterolobii</name>
    <name type="common">Root-knot nematode worm</name>
    <name type="synonym">Meloidogyne mayaguensis</name>
    <dbReference type="NCBI Taxonomy" id="390850"/>
    <lineage>
        <taxon>Eukaryota</taxon>
        <taxon>Metazoa</taxon>
        <taxon>Ecdysozoa</taxon>
        <taxon>Nematoda</taxon>
        <taxon>Chromadorea</taxon>
        <taxon>Rhabditida</taxon>
        <taxon>Tylenchina</taxon>
        <taxon>Tylenchomorpha</taxon>
        <taxon>Tylenchoidea</taxon>
        <taxon>Meloidogynidae</taxon>
        <taxon>Meloidogyninae</taxon>
        <taxon>Meloidogyne</taxon>
    </lineage>
</organism>
<evidence type="ECO:0000313" key="1">
    <source>
        <dbReference type="EMBL" id="CAK5035486.1"/>
    </source>
</evidence>
<dbReference type="Proteomes" id="UP001497535">
    <property type="component" value="Unassembled WGS sequence"/>
</dbReference>
<dbReference type="EMBL" id="CAVMJV010000007">
    <property type="protein sequence ID" value="CAK5035486.1"/>
    <property type="molecule type" value="Genomic_DNA"/>
</dbReference>
<keyword evidence="2" id="KW-1185">Reference proteome</keyword>
<reference evidence="1" key="1">
    <citation type="submission" date="2023-11" db="EMBL/GenBank/DDBJ databases">
        <authorList>
            <person name="Poullet M."/>
        </authorList>
    </citation>
    <scope>NUCLEOTIDE SEQUENCE</scope>
    <source>
        <strain evidence="1">E1834</strain>
    </source>
</reference>
<name>A0ACB0Y8B2_MELEN</name>
<comment type="caution">
    <text evidence="1">The sequence shown here is derived from an EMBL/GenBank/DDBJ whole genome shotgun (WGS) entry which is preliminary data.</text>
</comment>
<gene>
    <name evidence="1" type="ORF">MENTE1834_LOCUS8770</name>
</gene>
<evidence type="ECO:0000313" key="2">
    <source>
        <dbReference type="Proteomes" id="UP001497535"/>
    </source>
</evidence>
<protein>
    <submittedName>
        <fullName evidence="1">Uncharacterized protein</fullName>
    </submittedName>
</protein>
<proteinExistence type="predicted"/>